<dbReference type="AlphaFoldDB" id="A0A445D2K0"/>
<proteinExistence type="predicted"/>
<protein>
    <submittedName>
        <fullName evidence="1">Uncharacterized protein</fullName>
    </submittedName>
</protein>
<dbReference type="EMBL" id="SDMP01000005">
    <property type="protein sequence ID" value="RYR57381.1"/>
    <property type="molecule type" value="Genomic_DNA"/>
</dbReference>
<accession>A0A445D2K0</accession>
<dbReference type="Proteomes" id="UP000289738">
    <property type="component" value="Chromosome A05"/>
</dbReference>
<keyword evidence="2" id="KW-1185">Reference proteome</keyword>
<organism evidence="1 2">
    <name type="scientific">Arachis hypogaea</name>
    <name type="common">Peanut</name>
    <dbReference type="NCBI Taxonomy" id="3818"/>
    <lineage>
        <taxon>Eukaryota</taxon>
        <taxon>Viridiplantae</taxon>
        <taxon>Streptophyta</taxon>
        <taxon>Embryophyta</taxon>
        <taxon>Tracheophyta</taxon>
        <taxon>Spermatophyta</taxon>
        <taxon>Magnoliopsida</taxon>
        <taxon>eudicotyledons</taxon>
        <taxon>Gunneridae</taxon>
        <taxon>Pentapetalae</taxon>
        <taxon>rosids</taxon>
        <taxon>fabids</taxon>
        <taxon>Fabales</taxon>
        <taxon>Fabaceae</taxon>
        <taxon>Papilionoideae</taxon>
        <taxon>50 kb inversion clade</taxon>
        <taxon>dalbergioids sensu lato</taxon>
        <taxon>Dalbergieae</taxon>
        <taxon>Pterocarpus clade</taxon>
        <taxon>Arachis</taxon>
    </lineage>
</organism>
<name>A0A445D2K0_ARAHY</name>
<evidence type="ECO:0000313" key="1">
    <source>
        <dbReference type="EMBL" id="RYR57381.1"/>
    </source>
</evidence>
<gene>
    <name evidence="1" type="ORF">Ahy_A05g023117</name>
</gene>
<evidence type="ECO:0000313" key="2">
    <source>
        <dbReference type="Proteomes" id="UP000289738"/>
    </source>
</evidence>
<comment type="caution">
    <text evidence="1">The sequence shown here is derived from an EMBL/GenBank/DDBJ whole genome shotgun (WGS) entry which is preliminary data.</text>
</comment>
<sequence length="112" mass="13074">MISHDHSNLDSDMIAEVMKPLVESDLFIKIKSIIAEIQAIFNYTISYRKAWFAKQKSITKVFSGWEESYQTLPLWFLAIVQKMPGSQVQIETRHLFNGSQEVDDVRILHRVF</sequence>
<reference evidence="1 2" key="1">
    <citation type="submission" date="2019-01" db="EMBL/GenBank/DDBJ databases">
        <title>Sequencing of cultivated peanut Arachis hypogaea provides insights into genome evolution and oil improvement.</title>
        <authorList>
            <person name="Chen X."/>
        </authorList>
    </citation>
    <scope>NUCLEOTIDE SEQUENCE [LARGE SCALE GENOMIC DNA]</scope>
    <source>
        <strain evidence="2">cv. Fuhuasheng</strain>
        <tissue evidence="1">Leaves</tissue>
    </source>
</reference>